<dbReference type="Gene3D" id="1.10.1200.10">
    <property type="entry name" value="ACP-like"/>
    <property type="match status" value="1"/>
</dbReference>
<dbReference type="SUPFAM" id="SSF47336">
    <property type="entry name" value="ACP-like"/>
    <property type="match status" value="1"/>
</dbReference>
<evidence type="ECO:0000313" key="6">
    <source>
        <dbReference type="Proteomes" id="UP001432075"/>
    </source>
</evidence>
<evidence type="ECO:0000313" key="5">
    <source>
        <dbReference type="EMBL" id="WUO51538.1"/>
    </source>
</evidence>
<comment type="pathway">
    <text evidence="3">Lipid metabolism; fatty acid biosynthesis.</text>
</comment>
<keyword evidence="6" id="KW-1185">Reference proteome</keyword>
<dbReference type="InterPro" id="IPR036736">
    <property type="entry name" value="ACP-like_sf"/>
</dbReference>
<dbReference type="Proteomes" id="UP001432075">
    <property type="component" value="Plasmid unnamed1"/>
</dbReference>
<evidence type="ECO:0000259" key="4">
    <source>
        <dbReference type="PROSITE" id="PS50075"/>
    </source>
</evidence>
<comment type="similarity">
    <text evidence="3">Belongs to the acyl carrier protein (ACP) family.</text>
</comment>
<keyword evidence="3" id="KW-0444">Lipid biosynthesis</keyword>
<keyword evidence="3" id="KW-0275">Fatty acid biosynthesis</keyword>
<keyword evidence="3" id="KW-0963">Cytoplasm</keyword>
<evidence type="ECO:0000256" key="1">
    <source>
        <dbReference type="ARBA" id="ARBA00022450"/>
    </source>
</evidence>
<dbReference type="InterPro" id="IPR003231">
    <property type="entry name" value="ACP"/>
</dbReference>
<keyword evidence="2 3" id="KW-0597">Phosphoprotein</keyword>
<evidence type="ECO:0000256" key="3">
    <source>
        <dbReference type="HAMAP-Rule" id="MF_01217"/>
    </source>
</evidence>
<accession>A0ABZ1RXF4</accession>
<comment type="function">
    <text evidence="3">Carrier of the growing fatty acid chain in fatty acid biosynthesis.</text>
</comment>
<keyword evidence="1 3" id="KW-0596">Phosphopantetheine</keyword>
<geneLocation type="plasmid" evidence="5 6">
    <name>unnamed1</name>
</geneLocation>
<comment type="PTM">
    <text evidence="3">4'-phosphopantetheine is transferred from CoA to a specific serine of apo-ACP by AcpS. This modification is essential for activity because fatty acids are bound in thioester linkage to the sulfhydryl of the prosthetic group.</text>
</comment>
<reference evidence="5" key="1">
    <citation type="submission" date="2022-10" db="EMBL/GenBank/DDBJ databases">
        <title>The complete genomes of actinobacterial strains from the NBC collection.</title>
        <authorList>
            <person name="Joergensen T.S."/>
            <person name="Alvarez Arevalo M."/>
            <person name="Sterndorff E.B."/>
            <person name="Faurdal D."/>
            <person name="Vuksanovic O."/>
            <person name="Mourched A.-S."/>
            <person name="Charusanti P."/>
            <person name="Shaw S."/>
            <person name="Blin K."/>
            <person name="Weber T."/>
        </authorList>
    </citation>
    <scope>NUCLEOTIDE SEQUENCE</scope>
    <source>
        <strain evidence="5">NBC_00283</strain>
        <plasmid evidence="5">unnamed1</plasmid>
    </source>
</reference>
<evidence type="ECO:0000256" key="2">
    <source>
        <dbReference type="ARBA" id="ARBA00022553"/>
    </source>
</evidence>
<dbReference type="HAMAP" id="MF_01217">
    <property type="entry name" value="Acyl_carrier"/>
    <property type="match status" value="1"/>
</dbReference>
<keyword evidence="3" id="KW-0276">Fatty acid metabolism</keyword>
<feature type="domain" description="Carrier" evidence="4">
    <location>
        <begin position="11"/>
        <end position="86"/>
    </location>
</feature>
<dbReference type="Pfam" id="PF00550">
    <property type="entry name" value="PP-binding"/>
    <property type="match status" value="1"/>
</dbReference>
<dbReference type="RefSeq" id="WP_123083008.1">
    <property type="nucleotide sequence ID" value="NZ_CP108058.1"/>
</dbReference>
<feature type="modified residue" description="O-(pantetheine 4'-phosphoryl)serine" evidence="3">
    <location>
        <position position="46"/>
    </location>
</feature>
<gene>
    <name evidence="3" type="primary">acpP</name>
    <name evidence="5" type="ORF">OHU17_37490</name>
</gene>
<dbReference type="InterPro" id="IPR009081">
    <property type="entry name" value="PP-bd_ACP"/>
</dbReference>
<keyword evidence="5" id="KW-0614">Plasmid</keyword>
<organism evidence="5 6">
    <name type="scientific">Streptomyces goshikiensis</name>
    <dbReference type="NCBI Taxonomy" id="1942"/>
    <lineage>
        <taxon>Bacteria</taxon>
        <taxon>Bacillati</taxon>
        <taxon>Actinomycetota</taxon>
        <taxon>Actinomycetes</taxon>
        <taxon>Kitasatosporales</taxon>
        <taxon>Streptomycetaceae</taxon>
        <taxon>Streptomyces</taxon>
    </lineage>
</organism>
<keyword evidence="3" id="KW-0443">Lipid metabolism</keyword>
<dbReference type="EMBL" id="CP108058">
    <property type="protein sequence ID" value="WUO51538.1"/>
    <property type="molecule type" value="Genomic_DNA"/>
</dbReference>
<protein>
    <recommendedName>
        <fullName evidence="3">Acyl carrier protein</fullName>
        <shortName evidence="3">ACP</shortName>
    </recommendedName>
</protein>
<proteinExistence type="inferred from homology"/>
<dbReference type="PROSITE" id="PS50075">
    <property type="entry name" value="CARRIER"/>
    <property type="match status" value="1"/>
</dbReference>
<sequence>MSGNLAVELAPELRNRIREIIADVLEVGPEEIREEHSFAEDFEADSLLVIEMFSRFERQLHIEIPQEELVDLDSLGTAYALIARHVTEPTGV</sequence>
<name>A0ABZ1RXF4_9ACTN</name>
<comment type="subcellular location">
    <subcellularLocation>
        <location evidence="3">Cytoplasm</location>
    </subcellularLocation>
</comment>